<dbReference type="NCBIfam" id="TIGR00254">
    <property type="entry name" value="GGDEF"/>
    <property type="match status" value="1"/>
</dbReference>
<dbReference type="InterPro" id="IPR035965">
    <property type="entry name" value="PAS-like_dom_sf"/>
</dbReference>
<dbReference type="PANTHER" id="PTHR44757:SF2">
    <property type="entry name" value="BIOFILM ARCHITECTURE MAINTENANCE PROTEIN MBAA"/>
    <property type="match status" value="1"/>
</dbReference>
<dbReference type="PROSITE" id="PS50112">
    <property type="entry name" value="PAS"/>
    <property type="match status" value="1"/>
</dbReference>
<dbReference type="RefSeq" id="WP_335734201.1">
    <property type="nucleotide sequence ID" value="NZ_JALAAR010000001.1"/>
</dbReference>
<reference evidence="4 5" key="1">
    <citation type="journal article" date="2023" name="Ecotoxicol. Environ. Saf.">
        <title>Mercury remediation potential of mercury-resistant strain Rheinheimera metallidurans sp. nov. isolated from a municipal waste dumping site.</title>
        <authorList>
            <person name="Yadav V."/>
            <person name="Manjhi A."/>
            <person name="Vadakedath N."/>
        </authorList>
    </citation>
    <scope>NUCLEOTIDE SEQUENCE [LARGE SCALE GENOMIC DNA]</scope>
    <source>
        <strain evidence="4 5">E-49</strain>
    </source>
</reference>
<dbReference type="NCBIfam" id="TIGR00229">
    <property type="entry name" value="sensory_box"/>
    <property type="match status" value="1"/>
</dbReference>
<dbReference type="EMBL" id="JALAAR010000001">
    <property type="protein sequence ID" value="MEH8015781.1"/>
    <property type="molecule type" value="Genomic_DNA"/>
</dbReference>
<dbReference type="InterPro" id="IPR029787">
    <property type="entry name" value="Nucleotide_cyclase"/>
</dbReference>
<dbReference type="SUPFAM" id="SSF55073">
    <property type="entry name" value="Nucleotide cyclase"/>
    <property type="match status" value="1"/>
</dbReference>
<dbReference type="InterPro" id="IPR001633">
    <property type="entry name" value="EAL_dom"/>
</dbReference>
<dbReference type="Pfam" id="PF13426">
    <property type="entry name" value="PAS_9"/>
    <property type="match status" value="2"/>
</dbReference>
<dbReference type="SUPFAM" id="SSF55785">
    <property type="entry name" value="PYP-like sensor domain (PAS domain)"/>
    <property type="match status" value="2"/>
</dbReference>
<dbReference type="CDD" id="cd01949">
    <property type="entry name" value="GGDEF"/>
    <property type="match status" value="1"/>
</dbReference>
<dbReference type="SMART" id="SM00091">
    <property type="entry name" value="PAS"/>
    <property type="match status" value="2"/>
</dbReference>
<evidence type="ECO:0000259" key="3">
    <source>
        <dbReference type="PROSITE" id="PS50887"/>
    </source>
</evidence>
<evidence type="ECO:0000259" key="2">
    <source>
        <dbReference type="PROSITE" id="PS50883"/>
    </source>
</evidence>
<gene>
    <name evidence="4" type="ORF">MN202_00925</name>
</gene>
<dbReference type="CDD" id="cd00130">
    <property type="entry name" value="PAS"/>
    <property type="match status" value="1"/>
</dbReference>
<dbReference type="CDD" id="cd01948">
    <property type="entry name" value="EAL"/>
    <property type="match status" value="1"/>
</dbReference>
<dbReference type="InterPro" id="IPR043128">
    <property type="entry name" value="Rev_trsase/Diguanyl_cyclase"/>
</dbReference>
<dbReference type="Gene3D" id="3.30.70.270">
    <property type="match status" value="1"/>
</dbReference>
<dbReference type="PROSITE" id="PS50887">
    <property type="entry name" value="GGDEF"/>
    <property type="match status" value="1"/>
</dbReference>
<dbReference type="InterPro" id="IPR052155">
    <property type="entry name" value="Biofilm_reg_signaling"/>
</dbReference>
<dbReference type="Pfam" id="PF00990">
    <property type="entry name" value="GGDEF"/>
    <property type="match status" value="1"/>
</dbReference>
<evidence type="ECO:0000259" key="1">
    <source>
        <dbReference type="PROSITE" id="PS50112"/>
    </source>
</evidence>
<name>A0ABU8C1I5_9GAMM</name>
<dbReference type="PROSITE" id="PS50883">
    <property type="entry name" value="EAL"/>
    <property type="match status" value="1"/>
</dbReference>
<comment type="caution">
    <text evidence="4">The sequence shown here is derived from an EMBL/GenBank/DDBJ whole genome shotgun (WGS) entry which is preliminary data.</text>
</comment>
<dbReference type="SUPFAM" id="SSF141868">
    <property type="entry name" value="EAL domain-like"/>
    <property type="match status" value="1"/>
</dbReference>
<proteinExistence type="predicted"/>
<evidence type="ECO:0000313" key="5">
    <source>
        <dbReference type="Proteomes" id="UP001375382"/>
    </source>
</evidence>
<dbReference type="InterPro" id="IPR000160">
    <property type="entry name" value="GGDEF_dom"/>
</dbReference>
<evidence type="ECO:0000313" key="4">
    <source>
        <dbReference type="EMBL" id="MEH8015781.1"/>
    </source>
</evidence>
<feature type="domain" description="GGDEF" evidence="3">
    <location>
        <begin position="290"/>
        <end position="423"/>
    </location>
</feature>
<dbReference type="SMART" id="SM00267">
    <property type="entry name" value="GGDEF"/>
    <property type="match status" value="1"/>
</dbReference>
<sequence length="710" mass="79573">MQSFIASHASTQLLNADQQAVILLHNQQIMTFNDAAGKLFHASPEQLAKIHHPAQLSPLQQPCGSSSFDKAEQMLAKAIEQGQHQFHWLHQRMNGEPFYARVTLTIVAEAEQEILCAVVQDLSIETRNMLNMALGRLMFSKSHDAIMITDRDNRIVDVNPAFCRITGYQRPEVIGLPAGFMRSGVHDQQFYAHLWQQLNQYGCWEGEIWDKHRQGHLFPKDLKICSVADPDGYVMNYLALFSDISEKLNHKLELEKLAYYDALTGLPNRTLLLETLERNVTRLKLQNSDQQLALALIDIDNFKAINDTRGHLFGDQLIKAVTHRIASLLSADDFLGRMSGDEFLLIFRPQPQLSAIEQLLSRIIDFSLEPFAIDDIRQQVSVTIGIGVYPKDGTDSKSLIAKADIAMYHAKHRGGNQFLFYSAEVGAQFFEKSDIELHLADAIRKGDIFPKFQPKIDLHQGTVIGGEILARWQRANGEFIPPDKFIAIAEQQHQIQALSASLIWQSSALAGNHVRAHSLTLAFNVSVQELLEPKFSQQFSATLAKCGLSPEHCEIEITESCLIENFAQAKSCVDELRQLGIKVAIDDFGTGFCSLNYLRSLAVDTIKLDRSFVGELDVDNLNNMIVVKAIIDLAHQLGIKVLAEGVETQTQLAILKALQCDEVQGFYFSPALAWQDFCQFASQFNAEDICRLNKIPLPPDIAALLQKNAQ</sequence>
<dbReference type="Pfam" id="PF00563">
    <property type="entry name" value="EAL"/>
    <property type="match status" value="1"/>
</dbReference>
<keyword evidence="5" id="KW-1185">Reference proteome</keyword>
<dbReference type="Gene3D" id="3.30.450.20">
    <property type="entry name" value="PAS domain"/>
    <property type="match status" value="2"/>
</dbReference>
<feature type="domain" description="PAS" evidence="1">
    <location>
        <begin position="131"/>
        <end position="175"/>
    </location>
</feature>
<dbReference type="SMART" id="SM00052">
    <property type="entry name" value="EAL"/>
    <property type="match status" value="1"/>
</dbReference>
<protein>
    <submittedName>
        <fullName evidence="4">EAL domain-containing protein</fullName>
    </submittedName>
</protein>
<dbReference type="Proteomes" id="UP001375382">
    <property type="component" value="Unassembled WGS sequence"/>
</dbReference>
<organism evidence="4 5">
    <name type="scientific">Rheinheimera muenzenbergensis</name>
    <dbReference type="NCBI Taxonomy" id="1193628"/>
    <lineage>
        <taxon>Bacteria</taxon>
        <taxon>Pseudomonadati</taxon>
        <taxon>Pseudomonadota</taxon>
        <taxon>Gammaproteobacteria</taxon>
        <taxon>Chromatiales</taxon>
        <taxon>Chromatiaceae</taxon>
        <taxon>Rheinheimera</taxon>
    </lineage>
</organism>
<dbReference type="PANTHER" id="PTHR44757">
    <property type="entry name" value="DIGUANYLATE CYCLASE DGCP"/>
    <property type="match status" value="1"/>
</dbReference>
<dbReference type="Gene3D" id="3.20.20.450">
    <property type="entry name" value="EAL domain"/>
    <property type="match status" value="1"/>
</dbReference>
<accession>A0ABU8C1I5</accession>
<dbReference type="InterPro" id="IPR035919">
    <property type="entry name" value="EAL_sf"/>
</dbReference>
<dbReference type="InterPro" id="IPR000014">
    <property type="entry name" value="PAS"/>
</dbReference>
<feature type="domain" description="EAL" evidence="2">
    <location>
        <begin position="432"/>
        <end position="685"/>
    </location>
</feature>